<feature type="transmembrane region" description="Helical" evidence="7">
    <location>
        <begin position="195"/>
        <end position="214"/>
    </location>
</feature>
<protein>
    <recommendedName>
        <fullName evidence="8">Rhodopsin domain-containing protein</fullName>
    </recommendedName>
</protein>
<feature type="transmembrane region" description="Helical" evidence="7">
    <location>
        <begin position="37"/>
        <end position="58"/>
    </location>
</feature>
<evidence type="ECO:0000256" key="2">
    <source>
        <dbReference type="ARBA" id="ARBA00022692"/>
    </source>
</evidence>
<dbReference type="GO" id="GO:0016020">
    <property type="term" value="C:membrane"/>
    <property type="evidence" value="ECO:0007669"/>
    <property type="project" value="UniProtKB-SubCell"/>
</dbReference>
<feature type="region of interest" description="Disordered" evidence="6">
    <location>
        <begin position="289"/>
        <end position="329"/>
    </location>
</feature>
<evidence type="ECO:0000259" key="8">
    <source>
        <dbReference type="Pfam" id="PF20684"/>
    </source>
</evidence>
<dbReference type="Proteomes" id="UP000829685">
    <property type="component" value="Unassembled WGS sequence"/>
</dbReference>
<feature type="transmembrane region" description="Helical" evidence="7">
    <location>
        <begin position="122"/>
        <end position="148"/>
    </location>
</feature>
<organism evidence="9 10">
    <name type="scientific">Neoarthrinium moseri</name>
    <dbReference type="NCBI Taxonomy" id="1658444"/>
    <lineage>
        <taxon>Eukaryota</taxon>
        <taxon>Fungi</taxon>
        <taxon>Dikarya</taxon>
        <taxon>Ascomycota</taxon>
        <taxon>Pezizomycotina</taxon>
        <taxon>Sordariomycetes</taxon>
        <taxon>Xylariomycetidae</taxon>
        <taxon>Amphisphaeriales</taxon>
        <taxon>Apiosporaceae</taxon>
        <taxon>Neoarthrinium</taxon>
    </lineage>
</organism>
<dbReference type="InterPro" id="IPR049326">
    <property type="entry name" value="Rhodopsin_dom_fungi"/>
</dbReference>
<dbReference type="Pfam" id="PF20684">
    <property type="entry name" value="Fung_rhodopsin"/>
    <property type="match status" value="1"/>
</dbReference>
<dbReference type="EMBL" id="JAFIMR010000005">
    <property type="protein sequence ID" value="KAI1878904.1"/>
    <property type="molecule type" value="Genomic_DNA"/>
</dbReference>
<comment type="caution">
    <text evidence="9">The sequence shown here is derived from an EMBL/GenBank/DDBJ whole genome shotgun (WGS) entry which is preliminary data.</text>
</comment>
<sequence length="384" mass="42761">MKSQEVMGIVTTAAATIVVGLRLFTKLKVARERLNPADYLNVAALITAWLFAIMLFPYDPWIEKMTAVDMDEEQKQQISEQGFALYNAVTSIFFSLALTFARLSILVFYLRLSPILSFRWSVYTAIVFLCLYTGASILTSLLVFSVVLREKINHADQALGMFYGIANIAVDICILILPLGVVLPLQMSAKRKVALLLLFGAGAFVCAISIYRVLTLTFISDDEHVVKSDAIARQLILSFAETNGAIICGCVPIIARFFTQFLPEVLTCYRKLSTCPGYNTRSEGFSAYSTTVEKNRRRRDGRKVGRRANSASALRGSRDGMAHTEEYEMNQSYDSLERNVLGKGRADTTICAETQVFAPDQEHGITCIHDTRVSYGPQTIQVFN</sequence>
<evidence type="ECO:0000256" key="5">
    <source>
        <dbReference type="ARBA" id="ARBA00038359"/>
    </source>
</evidence>
<feature type="domain" description="Rhodopsin" evidence="8">
    <location>
        <begin position="21"/>
        <end position="258"/>
    </location>
</feature>
<feature type="transmembrane region" description="Helical" evidence="7">
    <location>
        <begin position="160"/>
        <end position="183"/>
    </location>
</feature>
<name>A0A9P9WTS2_9PEZI</name>
<keyword evidence="10" id="KW-1185">Reference proteome</keyword>
<feature type="compositionally biased region" description="Basic and acidic residues" evidence="6">
    <location>
        <begin position="316"/>
        <end position="326"/>
    </location>
</feature>
<evidence type="ECO:0000256" key="7">
    <source>
        <dbReference type="SAM" id="Phobius"/>
    </source>
</evidence>
<feature type="transmembrane region" description="Helical" evidence="7">
    <location>
        <begin position="6"/>
        <end position="25"/>
    </location>
</feature>
<evidence type="ECO:0000313" key="9">
    <source>
        <dbReference type="EMBL" id="KAI1878904.1"/>
    </source>
</evidence>
<keyword evidence="2 7" id="KW-0812">Transmembrane</keyword>
<dbReference type="InterPro" id="IPR052337">
    <property type="entry name" value="SAT4-like"/>
</dbReference>
<feature type="compositionally biased region" description="Basic residues" evidence="6">
    <location>
        <begin position="295"/>
        <end position="306"/>
    </location>
</feature>
<reference evidence="9" key="1">
    <citation type="submission" date="2021-03" db="EMBL/GenBank/DDBJ databases">
        <title>Revisited historic fungal species revealed as producer of novel bioactive compounds through whole genome sequencing and comparative genomics.</title>
        <authorList>
            <person name="Vignolle G.A."/>
            <person name="Hochenegger N."/>
            <person name="Mach R.L."/>
            <person name="Mach-Aigner A.R."/>
            <person name="Javad Rahimi M."/>
            <person name="Salim K.A."/>
            <person name="Chan C.M."/>
            <person name="Lim L.B.L."/>
            <person name="Cai F."/>
            <person name="Druzhinina I.S."/>
            <person name="U'Ren J.M."/>
            <person name="Derntl C."/>
        </authorList>
    </citation>
    <scope>NUCLEOTIDE SEQUENCE</scope>
    <source>
        <strain evidence="9">TUCIM 5799</strain>
    </source>
</reference>
<evidence type="ECO:0000256" key="4">
    <source>
        <dbReference type="ARBA" id="ARBA00023136"/>
    </source>
</evidence>
<dbReference type="PANTHER" id="PTHR33048:SF47">
    <property type="entry name" value="INTEGRAL MEMBRANE PROTEIN-RELATED"/>
    <property type="match status" value="1"/>
</dbReference>
<evidence type="ECO:0000256" key="3">
    <source>
        <dbReference type="ARBA" id="ARBA00022989"/>
    </source>
</evidence>
<comment type="subcellular location">
    <subcellularLocation>
        <location evidence="1">Membrane</location>
        <topology evidence="1">Multi-pass membrane protein</topology>
    </subcellularLocation>
</comment>
<dbReference type="AlphaFoldDB" id="A0A9P9WTS2"/>
<accession>A0A9P9WTS2</accession>
<dbReference type="PANTHER" id="PTHR33048">
    <property type="entry name" value="PTH11-LIKE INTEGRAL MEMBRANE PROTEIN (AFU_ORTHOLOGUE AFUA_5G11245)"/>
    <property type="match status" value="1"/>
</dbReference>
<feature type="transmembrane region" description="Helical" evidence="7">
    <location>
        <begin position="84"/>
        <end position="110"/>
    </location>
</feature>
<keyword evidence="4 7" id="KW-0472">Membrane</keyword>
<evidence type="ECO:0000256" key="1">
    <source>
        <dbReference type="ARBA" id="ARBA00004141"/>
    </source>
</evidence>
<evidence type="ECO:0000256" key="6">
    <source>
        <dbReference type="SAM" id="MobiDB-lite"/>
    </source>
</evidence>
<evidence type="ECO:0000313" key="10">
    <source>
        <dbReference type="Proteomes" id="UP000829685"/>
    </source>
</evidence>
<proteinExistence type="inferred from homology"/>
<gene>
    <name evidence="9" type="ORF">JX265_003081</name>
</gene>
<comment type="similarity">
    <text evidence="5">Belongs to the SAT4 family.</text>
</comment>
<keyword evidence="3 7" id="KW-1133">Transmembrane helix</keyword>